<dbReference type="Pfam" id="PF03917">
    <property type="entry name" value="GSH_synth_ATP"/>
    <property type="match status" value="1"/>
</dbReference>
<dbReference type="GO" id="GO:0005524">
    <property type="term" value="F:ATP binding"/>
    <property type="evidence" value="ECO:0007669"/>
    <property type="project" value="InterPro"/>
</dbReference>
<gene>
    <name evidence="1" type="ORF">RchiOBHm_Chr6g0303351</name>
</gene>
<organism evidence="1 2">
    <name type="scientific">Rosa chinensis</name>
    <name type="common">China rose</name>
    <dbReference type="NCBI Taxonomy" id="74649"/>
    <lineage>
        <taxon>Eukaryota</taxon>
        <taxon>Viridiplantae</taxon>
        <taxon>Streptophyta</taxon>
        <taxon>Embryophyta</taxon>
        <taxon>Tracheophyta</taxon>
        <taxon>Spermatophyta</taxon>
        <taxon>Magnoliopsida</taxon>
        <taxon>eudicotyledons</taxon>
        <taxon>Gunneridae</taxon>
        <taxon>Pentapetalae</taxon>
        <taxon>rosids</taxon>
        <taxon>fabids</taxon>
        <taxon>Rosales</taxon>
        <taxon>Rosaceae</taxon>
        <taxon>Rosoideae</taxon>
        <taxon>Rosoideae incertae sedis</taxon>
        <taxon>Rosa</taxon>
    </lineage>
</organism>
<dbReference type="EC" id="6.3.2.3" evidence="1"/>
<dbReference type="Proteomes" id="UP000238479">
    <property type="component" value="Chromosome 6"/>
</dbReference>
<sequence>MIHAPFALLLMPFPETQLNQANELAPIFNELVDRVSLDAKFLQDSLSRN</sequence>
<evidence type="ECO:0000313" key="2">
    <source>
        <dbReference type="Proteomes" id="UP000238479"/>
    </source>
</evidence>
<dbReference type="Gramene" id="PRQ27252">
    <property type="protein sequence ID" value="PRQ27252"/>
    <property type="gene ID" value="RchiOBHm_Chr6g0303351"/>
</dbReference>
<evidence type="ECO:0000313" key="1">
    <source>
        <dbReference type="EMBL" id="PRQ27252.1"/>
    </source>
</evidence>
<dbReference type="AlphaFoldDB" id="A0A2P6PZ94"/>
<dbReference type="PANTHER" id="PTHR11130">
    <property type="entry name" value="GLUTATHIONE SYNTHETASE"/>
    <property type="match status" value="1"/>
</dbReference>
<dbReference type="Gene3D" id="3.30.1490.80">
    <property type="match status" value="1"/>
</dbReference>
<dbReference type="InterPro" id="IPR005615">
    <property type="entry name" value="Glutathione_synthase"/>
</dbReference>
<accession>A0A2P6PZ94</accession>
<protein>
    <submittedName>
        <fullName evidence="1">Putative glutathione synthase</fullName>
        <ecNumber evidence="1">6.3.2.3</ecNumber>
    </submittedName>
</protein>
<dbReference type="GO" id="GO:0004363">
    <property type="term" value="F:glutathione synthase activity"/>
    <property type="evidence" value="ECO:0007669"/>
    <property type="project" value="UniProtKB-EC"/>
</dbReference>
<dbReference type="GO" id="GO:0005829">
    <property type="term" value="C:cytosol"/>
    <property type="evidence" value="ECO:0007669"/>
    <property type="project" value="TreeGrafter"/>
</dbReference>
<dbReference type="InterPro" id="IPR014049">
    <property type="entry name" value="Glutathione_synthase_N_euk"/>
</dbReference>
<proteinExistence type="predicted"/>
<dbReference type="PANTHER" id="PTHR11130:SF0">
    <property type="entry name" value="GLUTATHIONE SYNTHETASE"/>
    <property type="match status" value="1"/>
</dbReference>
<dbReference type="STRING" id="74649.A0A2P6PZ94"/>
<name>A0A2P6PZ94_ROSCH</name>
<dbReference type="EMBL" id="PDCK01000044">
    <property type="protein sequence ID" value="PRQ27252.1"/>
    <property type="molecule type" value="Genomic_DNA"/>
</dbReference>
<reference evidence="1 2" key="1">
    <citation type="journal article" date="2018" name="Nat. Genet.">
        <title>The Rosa genome provides new insights in the design of modern roses.</title>
        <authorList>
            <person name="Bendahmane M."/>
        </authorList>
    </citation>
    <scope>NUCLEOTIDE SEQUENCE [LARGE SCALE GENOMIC DNA]</scope>
    <source>
        <strain evidence="2">cv. Old Blush</strain>
    </source>
</reference>
<comment type="caution">
    <text evidence="1">The sequence shown here is derived from an EMBL/GenBank/DDBJ whole genome shotgun (WGS) entry which is preliminary data.</text>
</comment>
<keyword evidence="2" id="KW-1185">Reference proteome</keyword>
<keyword evidence="1" id="KW-0436">Ligase</keyword>
<dbReference type="SUPFAM" id="SSF56059">
    <property type="entry name" value="Glutathione synthetase ATP-binding domain-like"/>
    <property type="match status" value="1"/>
</dbReference>
<dbReference type="GO" id="GO:0043295">
    <property type="term" value="F:glutathione binding"/>
    <property type="evidence" value="ECO:0007669"/>
    <property type="project" value="TreeGrafter"/>
</dbReference>